<feature type="compositionally biased region" description="Basic and acidic residues" evidence="5">
    <location>
        <begin position="201"/>
        <end position="216"/>
    </location>
</feature>
<feature type="region of interest" description="Disordered" evidence="5">
    <location>
        <begin position="303"/>
        <end position="338"/>
    </location>
</feature>
<dbReference type="GO" id="GO:0046872">
    <property type="term" value="F:metal ion binding"/>
    <property type="evidence" value="ECO:0007669"/>
    <property type="project" value="UniProtKB-KW"/>
</dbReference>
<dbReference type="PROSITE" id="PS50846">
    <property type="entry name" value="HMA_2"/>
    <property type="match status" value="1"/>
</dbReference>
<feature type="region of interest" description="Disordered" evidence="5">
    <location>
        <begin position="77"/>
        <end position="242"/>
    </location>
</feature>
<keyword evidence="1" id="KW-0488">Methylation</keyword>
<keyword evidence="3" id="KW-0449">Lipoprotein</keyword>
<dbReference type="AlphaFoldDB" id="A0A0A9HSI1"/>
<evidence type="ECO:0000256" key="3">
    <source>
        <dbReference type="ARBA" id="ARBA00023289"/>
    </source>
</evidence>
<dbReference type="PANTHER" id="PTHR45868">
    <property type="entry name" value="HEAVY METAL-ASSOCIATED ISOPRENYLATED PLANT PROTEIN 33-RELATED"/>
    <property type="match status" value="1"/>
</dbReference>
<dbReference type="EMBL" id="GBRH01159107">
    <property type="protein sequence ID" value="JAE38789.1"/>
    <property type="molecule type" value="Transcribed_RNA"/>
</dbReference>
<keyword evidence="2" id="KW-0479">Metal-binding</keyword>
<organism evidence="7">
    <name type="scientific">Arundo donax</name>
    <name type="common">Giant reed</name>
    <name type="synonym">Donax arundinaceus</name>
    <dbReference type="NCBI Taxonomy" id="35708"/>
    <lineage>
        <taxon>Eukaryota</taxon>
        <taxon>Viridiplantae</taxon>
        <taxon>Streptophyta</taxon>
        <taxon>Embryophyta</taxon>
        <taxon>Tracheophyta</taxon>
        <taxon>Spermatophyta</taxon>
        <taxon>Magnoliopsida</taxon>
        <taxon>Liliopsida</taxon>
        <taxon>Poales</taxon>
        <taxon>Poaceae</taxon>
        <taxon>PACMAD clade</taxon>
        <taxon>Arundinoideae</taxon>
        <taxon>Arundineae</taxon>
        <taxon>Arundo</taxon>
    </lineage>
</organism>
<evidence type="ECO:0000256" key="4">
    <source>
        <dbReference type="ARBA" id="ARBA00024045"/>
    </source>
</evidence>
<dbReference type="InterPro" id="IPR036163">
    <property type="entry name" value="HMA_dom_sf"/>
</dbReference>
<sequence>MASGEAAPAAMQTVVLKVSIHCHGCKKKVRKVLKSIEGVQNVAVDAAQHMVTVTGTVDADTLIKRLYKSGKQALPWQWHQPRAAAKKPEAASAPEAQPAAAGDGGKDSAAAAADKKPEEPVKEPQGETSEKKPEQEAAAPEKKPEAEKVTESSKKEEAKPNDEAAKKDGGESEAAERKAKGAEPAKEAAATAAKEVGNDEGEAKKSKSNKPEDAGEAKPVATAERTLSAPPRAAPKHAFEEYDRPYYAPQPVLSYHTAQPSASVSYYAPQPAYSMEHQQPQPMQQWSPSYLYLPYPHTAPEPYYQDYYSPPGTHAAPPPLQDSYRLFDDENPNSCSVM</sequence>
<protein>
    <recommendedName>
        <fullName evidence="6">HMA domain-containing protein</fullName>
    </recommendedName>
</protein>
<feature type="compositionally biased region" description="Basic and acidic residues" evidence="5">
    <location>
        <begin position="113"/>
        <end position="186"/>
    </location>
</feature>
<dbReference type="Gene3D" id="3.30.70.100">
    <property type="match status" value="1"/>
</dbReference>
<dbReference type="Pfam" id="PF00403">
    <property type="entry name" value="HMA"/>
    <property type="match status" value="1"/>
</dbReference>
<reference evidence="7" key="2">
    <citation type="journal article" date="2015" name="Data Brief">
        <title>Shoot transcriptome of the giant reed, Arundo donax.</title>
        <authorList>
            <person name="Barrero R.A."/>
            <person name="Guerrero F.D."/>
            <person name="Moolhuijzen P."/>
            <person name="Goolsby J.A."/>
            <person name="Tidwell J."/>
            <person name="Bellgard S.E."/>
            <person name="Bellgard M.I."/>
        </authorList>
    </citation>
    <scope>NUCLEOTIDE SEQUENCE</scope>
    <source>
        <tissue evidence="7">Shoot tissue taken approximately 20 cm above the soil surface</tissue>
    </source>
</reference>
<evidence type="ECO:0000259" key="6">
    <source>
        <dbReference type="PROSITE" id="PS50846"/>
    </source>
</evidence>
<dbReference type="InterPro" id="IPR006121">
    <property type="entry name" value="HMA_dom"/>
</dbReference>
<accession>A0A0A9HSI1</accession>
<feature type="compositionally biased region" description="Low complexity" evidence="5">
    <location>
        <begin position="90"/>
        <end position="112"/>
    </location>
</feature>
<reference evidence="7" key="1">
    <citation type="submission" date="2014-09" db="EMBL/GenBank/DDBJ databases">
        <authorList>
            <person name="Magalhaes I.L.F."/>
            <person name="Oliveira U."/>
            <person name="Santos F.R."/>
            <person name="Vidigal T.H.D.A."/>
            <person name="Brescovit A.D."/>
            <person name="Santos A.J."/>
        </authorList>
    </citation>
    <scope>NUCLEOTIDE SEQUENCE</scope>
    <source>
        <tissue evidence="7">Shoot tissue taken approximately 20 cm above the soil surface</tissue>
    </source>
</reference>
<name>A0A0A9HSI1_ARUDO</name>
<dbReference type="SUPFAM" id="SSF55008">
    <property type="entry name" value="HMA, heavy metal-associated domain"/>
    <property type="match status" value="1"/>
</dbReference>
<dbReference type="PANTHER" id="PTHR45868:SF82">
    <property type="entry name" value="HEAVY METAL TRANSPORT_DETOXIFICATION SUPERFAMILY PROTEIN"/>
    <property type="match status" value="1"/>
</dbReference>
<dbReference type="FunFam" id="3.30.70.100:FF:000008">
    <property type="entry name" value="Copper transport protein ATOX1"/>
    <property type="match status" value="1"/>
</dbReference>
<evidence type="ECO:0000256" key="5">
    <source>
        <dbReference type="SAM" id="MobiDB-lite"/>
    </source>
</evidence>
<evidence type="ECO:0000256" key="2">
    <source>
        <dbReference type="ARBA" id="ARBA00022723"/>
    </source>
</evidence>
<comment type="similarity">
    <text evidence="4">Belongs to the HIPP family.</text>
</comment>
<dbReference type="CDD" id="cd00371">
    <property type="entry name" value="HMA"/>
    <property type="match status" value="1"/>
</dbReference>
<keyword evidence="3" id="KW-0636">Prenylation</keyword>
<evidence type="ECO:0000256" key="1">
    <source>
        <dbReference type="ARBA" id="ARBA00022481"/>
    </source>
</evidence>
<evidence type="ECO:0000313" key="7">
    <source>
        <dbReference type="EMBL" id="JAE38789.1"/>
    </source>
</evidence>
<feature type="domain" description="HMA" evidence="6">
    <location>
        <begin position="11"/>
        <end position="74"/>
    </location>
</feature>
<proteinExistence type="inferred from homology"/>